<dbReference type="PRINTS" id="PR00081">
    <property type="entry name" value="GDHRDH"/>
</dbReference>
<gene>
    <name evidence="3" type="ORF">Rhow_006097</name>
</gene>
<accession>A0A402CEY3</accession>
<dbReference type="PANTHER" id="PTHR43639:SF1">
    <property type="entry name" value="SHORT-CHAIN DEHYDROGENASE_REDUCTASE FAMILY PROTEIN"/>
    <property type="match status" value="1"/>
</dbReference>
<dbReference type="AlphaFoldDB" id="A0A402CEY3"/>
<proteinExistence type="inferred from homology"/>
<dbReference type="FunFam" id="3.40.50.720:FF:000084">
    <property type="entry name" value="Short-chain dehydrogenase reductase"/>
    <property type="match status" value="1"/>
</dbReference>
<evidence type="ECO:0000256" key="2">
    <source>
        <dbReference type="ARBA" id="ARBA00023002"/>
    </source>
</evidence>
<comment type="caution">
    <text evidence="3">The sequence shown here is derived from an EMBL/GenBank/DDBJ whole genome shotgun (WGS) entry which is preliminary data.</text>
</comment>
<dbReference type="InterPro" id="IPR036291">
    <property type="entry name" value="NAD(P)-bd_dom_sf"/>
</dbReference>
<dbReference type="InterPro" id="IPR002347">
    <property type="entry name" value="SDR_fam"/>
</dbReference>
<dbReference type="EMBL" id="BHYM01000050">
    <property type="protein sequence ID" value="GCE42158.1"/>
    <property type="molecule type" value="Genomic_DNA"/>
</dbReference>
<evidence type="ECO:0000313" key="4">
    <source>
        <dbReference type="Proteomes" id="UP000287519"/>
    </source>
</evidence>
<organism evidence="3 4">
    <name type="scientific">Rhodococcus wratislaviensis</name>
    <name type="common">Tsukamurella wratislaviensis</name>
    <dbReference type="NCBI Taxonomy" id="44752"/>
    <lineage>
        <taxon>Bacteria</taxon>
        <taxon>Bacillati</taxon>
        <taxon>Actinomycetota</taxon>
        <taxon>Actinomycetes</taxon>
        <taxon>Mycobacteriales</taxon>
        <taxon>Nocardiaceae</taxon>
        <taxon>Rhodococcus</taxon>
    </lineage>
</organism>
<dbReference type="Pfam" id="PF13561">
    <property type="entry name" value="adh_short_C2"/>
    <property type="match status" value="1"/>
</dbReference>
<evidence type="ECO:0000313" key="3">
    <source>
        <dbReference type="EMBL" id="GCE42158.1"/>
    </source>
</evidence>
<dbReference type="Gene3D" id="3.40.50.720">
    <property type="entry name" value="NAD(P)-binding Rossmann-like Domain"/>
    <property type="match status" value="1"/>
</dbReference>
<dbReference type="OrthoDB" id="9808187at2"/>
<keyword evidence="4" id="KW-1185">Reference proteome</keyword>
<dbReference type="Proteomes" id="UP000287519">
    <property type="component" value="Unassembled WGS sequence"/>
</dbReference>
<dbReference type="GO" id="GO:0016491">
    <property type="term" value="F:oxidoreductase activity"/>
    <property type="evidence" value="ECO:0007669"/>
    <property type="project" value="UniProtKB-KW"/>
</dbReference>
<dbReference type="PANTHER" id="PTHR43639">
    <property type="entry name" value="OXIDOREDUCTASE, SHORT-CHAIN DEHYDROGENASE/REDUCTASE FAMILY (AFU_ORTHOLOGUE AFUA_5G02870)"/>
    <property type="match status" value="1"/>
</dbReference>
<dbReference type="SUPFAM" id="SSF51735">
    <property type="entry name" value="NAD(P)-binding Rossmann-fold domains"/>
    <property type="match status" value="1"/>
</dbReference>
<dbReference type="PRINTS" id="PR00080">
    <property type="entry name" value="SDRFAMILY"/>
</dbReference>
<reference evidence="3 4" key="1">
    <citation type="submission" date="2018-11" db="EMBL/GenBank/DDBJ databases">
        <title>Microbial catabolism of amino acid.</title>
        <authorList>
            <person name="Hibi M."/>
            <person name="Ogawa J."/>
        </authorList>
    </citation>
    <scope>NUCLEOTIDE SEQUENCE [LARGE SCALE GENOMIC DNA]</scope>
    <source>
        <strain evidence="3 4">C31-06</strain>
    </source>
</reference>
<dbReference type="CDD" id="cd05233">
    <property type="entry name" value="SDR_c"/>
    <property type="match status" value="1"/>
</dbReference>
<evidence type="ECO:0000256" key="1">
    <source>
        <dbReference type="ARBA" id="ARBA00006484"/>
    </source>
</evidence>
<name>A0A402CEY3_RHOWR</name>
<sequence length="295" mass="30647">MEMPVTANTLIDNVRPGLSERSSNRVRGRVAIVTGAGSTTEDGVGIGHAISVLLAVGGAKVVVVDRDRNAALRTAAAIRAHKGDAVVAVADVASSTDCTTAVQTALDTYGRLDIVVNNAAILGDAATVEADDAAFAKTFDINIMGSVRLTRAAAPYLNTGSSIVNISSLGSIRSFAKLDYEASKGAVNSMVNTMAVQFGPRGIRVNGVAPGQVWTPMGQRRLIDLGMTSDQIAQHRDERAQGVPLGTEGSGWDIAAAVLFLASDDSSWITGQVLFVDGGQSGVVGYMPQPNLRDH</sequence>
<comment type="similarity">
    <text evidence="1">Belongs to the short-chain dehydrogenases/reductases (SDR) family.</text>
</comment>
<keyword evidence="2" id="KW-0560">Oxidoreductase</keyword>
<protein>
    <submittedName>
        <fullName evidence="3">Short-chain dehydrogenase/reductase SDR</fullName>
    </submittedName>
</protein>